<dbReference type="GO" id="GO:0006352">
    <property type="term" value="P:DNA-templated transcription initiation"/>
    <property type="evidence" value="ECO:0007669"/>
    <property type="project" value="InterPro"/>
</dbReference>
<keyword evidence="4" id="KW-0238">DNA-binding</keyword>
<sequence length="620" mass="70029">MSVPRSSTAVFVLADPRKLVQIQSNQSVEDRAVLEELYLLSALAKKATRKKQAESREAEENTISTIKPERKTRSKSIKVPKRKTTIKAGPTTDAIYKEPITTIDDSLPQKHLAQTSVPIKSAEKVAFKGLTTVPNPRNLKKKKPLVGTLEERLAMSEDEYIHNILQRKEDMLSYEASEDATSISDAAIEIAETPLLSNILEVEASLTAQVRRGPSIVYSSRASTMPGMKERTSSDRYRMQEEGKKLAQRNANIEFVEDETSRKKLATKGGQLMYKTSRSVPDSLVQFANEIHDVDRITPEEEIQLGEKTQEALRVQKIYDGLKTKLQREPTDDEWCAASGKFNMEAVTQIIEEGLEAKNTLVTSNLRMVQGVVNVYIRNGIQGQYNAGDMMQEGIVALMRAAEKFDPSKGFRFSTYAMYWIRSAIKRDHCEQSRIVRVPIRLHETNKKIVDAKIKLKAELDREPTQAELSLEVGVSLDQLERVEKAFAQKFTSLDQTISNRNGGEKDLMKGVNEQNLQSITSGKVDEGQYTDVEIQNLRDDLFEAMSTHLTEEEMTVIKLKFGFDEQCATCKKNGRTITDVGRMLGRKPAEVRRIVSQSLTKLERSVGDDLRYYNRDFCI</sequence>
<dbReference type="AlphaFoldDB" id="A0A7S0TDJ8"/>
<dbReference type="InterPro" id="IPR036388">
    <property type="entry name" value="WH-like_DNA-bd_sf"/>
</dbReference>
<dbReference type="PANTHER" id="PTHR30603:SF47">
    <property type="entry name" value="RNA POLYMERASE SIGMA FACTOR SIGD, CHLOROPLASTIC"/>
    <property type="match status" value="1"/>
</dbReference>
<feature type="domain" description="RNA polymerase sigma-70 region 3" evidence="7">
    <location>
        <begin position="444"/>
        <end position="503"/>
    </location>
</feature>
<dbReference type="InterPro" id="IPR007624">
    <property type="entry name" value="RNA_pol_sigma70_r3"/>
</dbReference>
<dbReference type="InterPro" id="IPR013325">
    <property type="entry name" value="RNA_pol_sigma_r2"/>
</dbReference>
<dbReference type="EMBL" id="HBFG01000824">
    <property type="protein sequence ID" value="CAD8729142.1"/>
    <property type="molecule type" value="Transcribed_RNA"/>
</dbReference>
<dbReference type="Pfam" id="PF04539">
    <property type="entry name" value="Sigma70_r3"/>
    <property type="match status" value="1"/>
</dbReference>
<evidence type="ECO:0000256" key="4">
    <source>
        <dbReference type="ARBA" id="ARBA00023125"/>
    </source>
</evidence>
<protein>
    <recommendedName>
        <fullName evidence="10">RNA polymerase sigma-70 domain-containing protein</fullName>
    </recommendedName>
</protein>
<evidence type="ECO:0000256" key="6">
    <source>
        <dbReference type="SAM" id="MobiDB-lite"/>
    </source>
</evidence>
<evidence type="ECO:0000259" key="8">
    <source>
        <dbReference type="Pfam" id="PF04542"/>
    </source>
</evidence>
<dbReference type="SUPFAM" id="SSF88659">
    <property type="entry name" value="Sigma3 and sigma4 domains of RNA polymerase sigma factors"/>
    <property type="match status" value="2"/>
</dbReference>
<dbReference type="InterPro" id="IPR007627">
    <property type="entry name" value="RNA_pol_sigma70_r2"/>
</dbReference>
<dbReference type="NCBIfam" id="TIGR02937">
    <property type="entry name" value="sigma70-ECF"/>
    <property type="match status" value="1"/>
</dbReference>
<feature type="compositionally biased region" description="Basic residues" evidence="6">
    <location>
        <begin position="70"/>
        <end position="83"/>
    </location>
</feature>
<keyword evidence="2" id="KW-0805">Transcription regulation</keyword>
<dbReference type="GO" id="GO:0003677">
    <property type="term" value="F:DNA binding"/>
    <property type="evidence" value="ECO:0007669"/>
    <property type="project" value="UniProtKB-KW"/>
</dbReference>
<dbReference type="PRINTS" id="PR00046">
    <property type="entry name" value="SIGMA70FCT"/>
</dbReference>
<dbReference type="PANTHER" id="PTHR30603">
    <property type="entry name" value="RNA POLYMERASE SIGMA FACTOR RPO"/>
    <property type="match status" value="1"/>
</dbReference>
<keyword evidence="3" id="KW-0731">Sigma factor</keyword>
<organism evidence="9">
    <name type="scientific">Pseudo-nitzschia delicatissima</name>
    <dbReference type="NCBI Taxonomy" id="44447"/>
    <lineage>
        <taxon>Eukaryota</taxon>
        <taxon>Sar</taxon>
        <taxon>Stramenopiles</taxon>
        <taxon>Ochrophyta</taxon>
        <taxon>Bacillariophyta</taxon>
        <taxon>Bacillariophyceae</taxon>
        <taxon>Bacillariophycidae</taxon>
        <taxon>Bacillariales</taxon>
        <taxon>Bacillariaceae</taxon>
        <taxon>Pseudo-nitzschia</taxon>
    </lineage>
</organism>
<dbReference type="GO" id="GO:0016987">
    <property type="term" value="F:sigma factor activity"/>
    <property type="evidence" value="ECO:0007669"/>
    <property type="project" value="UniProtKB-KW"/>
</dbReference>
<dbReference type="InterPro" id="IPR000943">
    <property type="entry name" value="RNA_pol_sigma70"/>
</dbReference>
<evidence type="ECO:0000256" key="3">
    <source>
        <dbReference type="ARBA" id="ARBA00023082"/>
    </source>
</evidence>
<dbReference type="Gene3D" id="1.10.601.10">
    <property type="entry name" value="RNA Polymerase Primary Sigma Factor"/>
    <property type="match status" value="1"/>
</dbReference>
<dbReference type="InterPro" id="IPR013324">
    <property type="entry name" value="RNA_pol_sigma_r3/r4-like"/>
</dbReference>
<reference evidence="9" key="1">
    <citation type="submission" date="2021-01" db="EMBL/GenBank/DDBJ databases">
        <authorList>
            <person name="Corre E."/>
            <person name="Pelletier E."/>
            <person name="Niang G."/>
            <person name="Scheremetjew M."/>
            <person name="Finn R."/>
            <person name="Kale V."/>
            <person name="Holt S."/>
            <person name="Cochrane G."/>
            <person name="Meng A."/>
            <person name="Brown T."/>
            <person name="Cohen L."/>
        </authorList>
    </citation>
    <scope>NUCLEOTIDE SEQUENCE</scope>
    <source>
        <strain evidence="9">B596</strain>
    </source>
</reference>
<dbReference type="Pfam" id="PF04542">
    <property type="entry name" value="Sigma70_r2"/>
    <property type="match status" value="1"/>
</dbReference>
<evidence type="ECO:0008006" key="10">
    <source>
        <dbReference type="Google" id="ProtNLM"/>
    </source>
</evidence>
<comment type="similarity">
    <text evidence="1">Belongs to the sigma-70 factor family.</text>
</comment>
<feature type="domain" description="RNA polymerase sigma-70 region 2" evidence="8">
    <location>
        <begin position="361"/>
        <end position="429"/>
    </location>
</feature>
<evidence type="ECO:0000313" key="9">
    <source>
        <dbReference type="EMBL" id="CAD8729142.1"/>
    </source>
</evidence>
<dbReference type="InterPro" id="IPR050239">
    <property type="entry name" value="Sigma-70_RNA_pol_init_factors"/>
</dbReference>
<accession>A0A7S0TDJ8</accession>
<evidence type="ECO:0000259" key="7">
    <source>
        <dbReference type="Pfam" id="PF04539"/>
    </source>
</evidence>
<evidence type="ECO:0000256" key="5">
    <source>
        <dbReference type="ARBA" id="ARBA00023163"/>
    </source>
</evidence>
<dbReference type="InterPro" id="IPR014284">
    <property type="entry name" value="RNA_pol_sigma-70_dom"/>
</dbReference>
<dbReference type="SUPFAM" id="SSF88946">
    <property type="entry name" value="Sigma2 domain of RNA polymerase sigma factors"/>
    <property type="match status" value="1"/>
</dbReference>
<evidence type="ECO:0000256" key="1">
    <source>
        <dbReference type="ARBA" id="ARBA00007788"/>
    </source>
</evidence>
<dbReference type="Gene3D" id="1.10.10.10">
    <property type="entry name" value="Winged helix-like DNA-binding domain superfamily/Winged helix DNA-binding domain"/>
    <property type="match status" value="2"/>
</dbReference>
<evidence type="ECO:0000256" key="2">
    <source>
        <dbReference type="ARBA" id="ARBA00023015"/>
    </source>
</evidence>
<keyword evidence="5" id="KW-0804">Transcription</keyword>
<name>A0A7S0TDJ8_9STRA</name>
<feature type="region of interest" description="Disordered" evidence="6">
    <location>
        <begin position="49"/>
        <end position="83"/>
    </location>
</feature>
<gene>
    <name evidence="9" type="ORF">PDEL0327_LOCUS635</name>
</gene>
<proteinExistence type="inferred from homology"/>